<keyword evidence="1" id="KW-0175">Coiled coil</keyword>
<feature type="region of interest" description="Disordered" evidence="2">
    <location>
        <begin position="1"/>
        <end position="30"/>
    </location>
</feature>
<reference evidence="3 6" key="2">
    <citation type="submission" date="2018-07" db="EMBL/GenBank/DDBJ databases">
        <title>High quality draft genome sequencing of Enterococcus faecium exhibiting probiotic potential isolated from mucus of freshwater fish.</title>
        <authorList>
            <person name="El-Jeni R."/>
            <person name="Ghedira K."/>
            <person name="Abdelhak S."/>
            <person name="El-Bour M."/>
            <person name="Bouhaouala-Zahar B."/>
        </authorList>
    </citation>
    <scope>NUCLEOTIDE SEQUENCE [LARGE SCALE GENOMIC DNA]</scope>
    <source>
        <strain evidence="3 6">R.A73</strain>
    </source>
</reference>
<name>A0A242FQM5_ENTFC</name>
<evidence type="ECO:0000313" key="4">
    <source>
        <dbReference type="EMBL" id="OTN94930.1"/>
    </source>
</evidence>
<feature type="coiled-coil region" evidence="1">
    <location>
        <begin position="164"/>
        <end position="264"/>
    </location>
</feature>
<sequence>MKEPDTNTNYDQGELEETSTNQDTAKESSSFYDIKEKASMNLSQLLEDLQAFEKAVREEDIPEIYRLYNGRLNEELKRSSNENHEIDQLLMRKIHDRFLQEFPFMEQVESISPTMSYYKIGTYYHDRPTIGIDASLPEIFVLPRIDEEWEKYSQPETTDYDKKINELDAKVITAQTEIERLDEQIKEINRQMTDLDDNKGFLNRKKIEEEIQELEKKKQVLSNEKLGWLPYIETPETIQQQKEALKQEARADQLRAAIVEKEQRQISRYFGSKEGFGQAIHEFLMNYLGNENPNNQSNEGGSEYE</sequence>
<comment type="caution">
    <text evidence="4">The sequence shown here is derived from an EMBL/GenBank/DDBJ whole genome shotgun (WGS) entry which is preliminary data.</text>
</comment>
<protein>
    <submittedName>
        <fullName evidence="3">Viral A-type inclusion protein</fullName>
    </submittedName>
</protein>
<organism evidence="4 5">
    <name type="scientific">Enterococcus faecium</name>
    <name type="common">Streptococcus faecium</name>
    <dbReference type="NCBI Taxonomy" id="1352"/>
    <lineage>
        <taxon>Bacteria</taxon>
        <taxon>Bacillati</taxon>
        <taxon>Bacillota</taxon>
        <taxon>Bacilli</taxon>
        <taxon>Lactobacillales</taxon>
        <taxon>Enterococcaceae</taxon>
        <taxon>Enterococcus</taxon>
    </lineage>
</organism>
<evidence type="ECO:0000313" key="3">
    <source>
        <dbReference type="EMBL" id="KAA0692946.1"/>
    </source>
</evidence>
<dbReference type="EMBL" id="QOVC01000001">
    <property type="protein sequence ID" value="KAA0692946.1"/>
    <property type="molecule type" value="Genomic_DNA"/>
</dbReference>
<dbReference type="Proteomes" id="UP000448762">
    <property type="component" value="Unassembled WGS sequence"/>
</dbReference>
<dbReference type="Proteomes" id="UP000194885">
    <property type="component" value="Unassembled WGS sequence"/>
</dbReference>
<gene>
    <name evidence="4" type="ORF">A5810_001176</name>
    <name evidence="3" type="ORF">DTX73_01555</name>
</gene>
<feature type="compositionally biased region" description="Polar residues" evidence="2">
    <location>
        <begin position="18"/>
        <end position="30"/>
    </location>
</feature>
<accession>A0A242FQM5</accession>
<evidence type="ECO:0000256" key="1">
    <source>
        <dbReference type="SAM" id="Coils"/>
    </source>
</evidence>
<reference evidence="4 5" key="1">
    <citation type="submission" date="2017-05" db="EMBL/GenBank/DDBJ databases">
        <title>The Genome Sequence of Enterococcus faecium 7H8_DIV0219.</title>
        <authorList>
            <consortium name="The Broad Institute Genomics Platform"/>
            <consortium name="The Broad Institute Genomic Center for Infectious Diseases"/>
            <person name="Earl A."/>
            <person name="Manson A."/>
            <person name="Schwartman J."/>
            <person name="Gilmore M."/>
            <person name="Abouelleil A."/>
            <person name="Cao P."/>
            <person name="Chapman S."/>
            <person name="Cusick C."/>
            <person name="Shea T."/>
            <person name="Young S."/>
            <person name="Neafsey D."/>
            <person name="Nusbaum C."/>
            <person name="Birren B."/>
        </authorList>
    </citation>
    <scope>NUCLEOTIDE SEQUENCE [LARGE SCALE GENOMIC DNA]</scope>
    <source>
        <strain evidence="4 5">7H8_DIV0219</strain>
    </source>
</reference>
<dbReference type="EMBL" id="NGKW01000002">
    <property type="protein sequence ID" value="OTN94930.1"/>
    <property type="molecule type" value="Genomic_DNA"/>
</dbReference>
<dbReference type="AlphaFoldDB" id="A0A242FQM5"/>
<evidence type="ECO:0000313" key="6">
    <source>
        <dbReference type="Proteomes" id="UP000448762"/>
    </source>
</evidence>
<evidence type="ECO:0000313" key="5">
    <source>
        <dbReference type="Proteomes" id="UP000194885"/>
    </source>
</evidence>
<evidence type="ECO:0000256" key="2">
    <source>
        <dbReference type="SAM" id="MobiDB-lite"/>
    </source>
</evidence>
<proteinExistence type="predicted"/>
<dbReference type="RefSeq" id="WP_086323231.1">
    <property type="nucleotide sequence ID" value="NZ_JADBBV010000002.1"/>
</dbReference>
<feature type="compositionally biased region" description="Polar residues" evidence="2">
    <location>
        <begin position="1"/>
        <end position="11"/>
    </location>
</feature>